<evidence type="ECO:0000259" key="3">
    <source>
        <dbReference type="Pfam" id="PF05368"/>
    </source>
</evidence>
<comment type="caution">
    <text evidence="4">The sequence shown here is derived from an EMBL/GenBank/DDBJ whole genome shotgun (WGS) entry which is preliminary data.</text>
</comment>
<dbReference type="Proteomes" id="UP000186607">
    <property type="component" value="Unassembled WGS sequence"/>
</dbReference>
<dbReference type="STRING" id="249408.BOO71_0004492"/>
<keyword evidence="1" id="KW-0521">NADP</keyword>
<dbReference type="InterPro" id="IPR051609">
    <property type="entry name" value="NmrA/Isoflavone_reductase-like"/>
</dbReference>
<dbReference type="RefSeq" id="WP_075831371.1">
    <property type="nucleotide sequence ID" value="NZ_MSTI01000052.1"/>
</dbReference>
<evidence type="ECO:0000313" key="4">
    <source>
        <dbReference type="EMBL" id="OLV18870.1"/>
    </source>
</evidence>
<dbReference type="EMBL" id="MSTI01000052">
    <property type="protein sequence ID" value="OLV18870.1"/>
    <property type="molecule type" value="Genomic_DNA"/>
</dbReference>
<dbReference type="InterPro" id="IPR008030">
    <property type="entry name" value="NmrA-like"/>
</dbReference>
<dbReference type="InterPro" id="IPR036291">
    <property type="entry name" value="NAD(P)-bd_dom_sf"/>
</dbReference>
<evidence type="ECO:0000313" key="5">
    <source>
        <dbReference type="Proteomes" id="UP000186607"/>
    </source>
</evidence>
<dbReference type="Gene3D" id="3.40.50.720">
    <property type="entry name" value="NAD(P)-binding Rossmann-like Domain"/>
    <property type="match status" value="1"/>
</dbReference>
<dbReference type="Pfam" id="PF05368">
    <property type="entry name" value="NmrA"/>
    <property type="match status" value="1"/>
</dbReference>
<reference evidence="4 5" key="1">
    <citation type="submission" date="2017-01" db="EMBL/GenBank/DDBJ databases">
        <title>Genome Analysis of Deinococcus marmoris KOPRI26562.</title>
        <authorList>
            <person name="Kim J.H."/>
            <person name="Oh H.-M."/>
        </authorList>
    </citation>
    <scope>NUCLEOTIDE SEQUENCE [LARGE SCALE GENOMIC DNA]</scope>
    <source>
        <strain evidence="4 5">KOPRI26562</strain>
    </source>
</reference>
<keyword evidence="2" id="KW-0560">Oxidoreductase</keyword>
<name>A0A1U7P135_9DEIO</name>
<dbReference type="OrthoDB" id="9794300at2"/>
<organism evidence="4 5">
    <name type="scientific">Deinococcus marmoris</name>
    <dbReference type="NCBI Taxonomy" id="249408"/>
    <lineage>
        <taxon>Bacteria</taxon>
        <taxon>Thermotogati</taxon>
        <taxon>Deinococcota</taxon>
        <taxon>Deinococci</taxon>
        <taxon>Deinococcales</taxon>
        <taxon>Deinococcaceae</taxon>
        <taxon>Deinococcus</taxon>
    </lineage>
</organism>
<dbReference type="Gene3D" id="3.90.25.10">
    <property type="entry name" value="UDP-galactose 4-epimerase, domain 1"/>
    <property type="match status" value="1"/>
</dbReference>
<evidence type="ECO:0000256" key="2">
    <source>
        <dbReference type="ARBA" id="ARBA00023002"/>
    </source>
</evidence>
<dbReference type="AlphaFoldDB" id="A0A1U7P135"/>
<gene>
    <name evidence="4" type="ORF">BOO71_0004492</name>
</gene>
<keyword evidence="5" id="KW-1185">Reference proteome</keyword>
<proteinExistence type="predicted"/>
<evidence type="ECO:0000256" key="1">
    <source>
        <dbReference type="ARBA" id="ARBA00022857"/>
    </source>
</evidence>
<sequence length="301" mass="32343">MTQHILLVGATGMFGGRIAHHLLQQPDAHIRLMIRAAESGAKQDAVRALVEAGAEVVEGDLTDQASLDRATTGIDTIISAVQGGPDVIIDGQVALAQSGARNGVRRILPSDYGLDLFEATPGEHLMFDLRRMADAQIVATGIEQINVLQGAFMEMFAPKAGTFDYEAGTVNYWGDGNQIIDATSVEDTARMVAQIATDPSVHAGKFAFAGDRISILDAAKVIEGQTGRTFTRHSMGSEAELRAAHAQALKDTSNPFSSVMLAYQLYMLTGQTNLSDLQNDRYPDVKLETFAQFAKRALPHA</sequence>
<dbReference type="PANTHER" id="PTHR47706:SF1">
    <property type="entry name" value="CIPA-LIKE, PUTATIVE (AFU_ORTHOLOGUE AFUA_1G12460)-RELATED"/>
    <property type="match status" value="1"/>
</dbReference>
<dbReference type="GO" id="GO:0016491">
    <property type="term" value="F:oxidoreductase activity"/>
    <property type="evidence" value="ECO:0007669"/>
    <property type="project" value="UniProtKB-KW"/>
</dbReference>
<dbReference type="SUPFAM" id="SSF51735">
    <property type="entry name" value="NAD(P)-binding Rossmann-fold domains"/>
    <property type="match status" value="1"/>
</dbReference>
<feature type="domain" description="NmrA-like" evidence="3">
    <location>
        <begin position="1"/>
        <end position="236"/>
    </location>
</feature>
<accession>A0A1U7P135</accession>
<protein>
    <recommendedName>
        <fullName evidence="3">NmrA-like domain-containing protein</fullName>
    </recommendedName>
</protein>
<dbReference type="PANTHER" id="PTHR47706">
    <property type="entry name" value="NMRA-LIKE FAMILY PROTEIN"/>
    <property type="match status" value="1"/>
</dbReference>